<dbReference type="InterPro" id="IPR020904">
    <property type="entry name" value="Sc_DH/Rdtase_CS"/>
</dbReference>
<comment type="caution">
    <text evidence="2">The sequence shown here is derived from an EMBL/GenBank/DDBJ whole genome shotgun (WGS) entry which is preliminary data.</text>
</comment>
<comment type="similarity">
    <text evidence="1">Belongs to the short-chain dehydrogenases/reductases (SDR) family.</text>
</comment>
<dbReference type="PRINTS" id="PR00081">
    <property type="entry name" value="GDHRDH"/>
</dbReference>
<dbReference type="Pfam" id="PF13561">
    <property type="entry name" value="adh_short_C2"/>
    <property type="match status" value="1"/>
</dbReference>
<dbReference type="PRINTS" id="PR00080">
    <property type="entry name" value="SDRFAMILY"/>
</dbReference>
<dbReference type="FunFam" id="3.40.50.720:FF:000084">
    <property type="entry name" value="Short-chain dehydrogenase reductase"/>
    <property type="match status" value="1"/>
</dbReference>
<evidence type="ECO:0000313" key="2">
    <source>
        <dbReference type="EMBL" id="PWE29650.1"/>
    </source>
</evidence>
<dbReference type="PROSITE" id="PS00061">
    <property type="entry name" value="ADH_SHORT"/>
    <property type="match status" value="1"/>
</dbReference>
<evidence type="ECO:0000313" key="3">
    <source>
        <dbReference type="Proteomes" id="UP000244940"/>
    </source>
</evidence>
<evidence type="ECO:0000256" key="1">
    <source>
        <dbReference type="ARBA" id="ARBA00006484"/>
    </source>
</evidence>
<reference evidence="2 3" key="1">
    <citation type="submission" date="2018-05" db="EMBL/GenBank/DDBJ databases">
        <title>Pararhodobacter marina sp. nov., isolated from deep-sea water of the Indian Ocean.</title>
        <authorList>
            <person name="Lai Q.Sr."/>
            <person name="Liu X."/>
            <person name="Shao Z."/>
        </authorList>
    </citation>
    <scope>NUCLEOTIDE SEQUENCE [LARGE SCALE GENOMIC DNA]</scope>
    <source>
        <strain evidence="2 3">CIC4N-9</strain>
    </source>
</reference>
<dbReference type="Gene3D" id="3.40.50.720">
    <property type="entry name" value="NAD(P)-binding Rossmann-like Domain"/>
    <property type="match status" value="1"/>
</dbReference>
<keyword evidence="3" id="KW-1185">Reference proteome</keyword>
<dbReference type="RefSeq" id="WP_109532763.1">
    <property type="nucleotide sequence ID" value="NZ_QEYD01000004.1"/>
</dbReference>
<dbReference type="OrthoDB" id="9797020at2"/>
<proteinExistence type="inferred from homology"/>
<dbReference type="GeneID" id="94364801"/>
<dbReference type="PANTHER" id="PTHR42760">
    <property type="entry name" value="SHORT-CHAIN DEHYDROGENASES/REDUCTASES FAMILY MEMBER"/>
    <property type="match status" value="1"/>
</dbReference>
<dbReference type="AlphaFoldDB" id="A0A2U2CCR9"/>
<dbReference type="InterPro" id="IPR036291">
    <property type="entry name" value="NAD(P)-bd_dom_sf"/>
</dbReference>
<organism evidence="2 3">
    <name type="scientific">Pararhodobacter marinus</name>
    <dbReference type="NCBI Taxonomy" id="2184063"/>
    <lineage>
        <taxon>Bacteria</taxon>
        <taxon>Pseudomonadati</taxon>
        <taxon>Pseudomonadota</taxon>
        <taxon>Alphaproteobacteria</taxon>
        <taxon>Rhodobacterales</taxon>
        <taxon>Paracoccaceae</taxon>
        <taxon>Pararhodobacter</taxon>
    </lineage>
</organism>
<dbReference type="GO" id="GO:0016616">
    <property type="term" value="F:oxidoreductase activity, acting on the CH-OH group of donors, NAD or NADP as acceptor"/>
    <property type="evidence" value="ECO:0007669"/>
    <property type="project" value="TreeGrafter"/>
</dbReference>
<dbReference type="CDD" id="cd05233">
    <property type="entry name" value="SDR_c"/>
    <property type="match status" value="1"/>
</dbReference>
<dbReference type="SUPFAM" id="SSF51735">
    <property type="entry name" value="NAD(P)-binding Rossmann-fold domains"/>
    <property type="match status" value="1"/>
</dbReference>
<dbReference type="InterPro" id="IPR002347">
    <property type="entry name" value="SDR_fam"/>
</dbReference>
<gene>
    <name evidence="2" type="ORF">C4N9_07860</name>
</gene>
<dbReference type="EMBL" id="QEYD01000004">
    <property type="protein sequence ID" value="PWE29650.1"/>
    <property type="molecule type" value="Genomic_DNA"/>
</dbReference>
<sequence length="264" mass="27971">MFRLDGKITLIVGCGAPGDGVGNGQAIAVAMARQGAVIYGLDRDLAAARRTADQIRDEGGQVTIRQADATLSSDLNAAVQDCVARHGRIDILVNNVGQSEPGDPGTMAEETWHAQLDLNLNTAFLGCRAVLPVMERQGTGAIVNVSSIAGLRYIGKPQVGYAAAKAALMQMTKTTAVIYAERGIRLNCVVPGLIFTPLVRRLAEKYAGGDYEAFVQKRHDQVPMKRMGSAWDVAHAAVYLASDEAGYVTAQCLVIDGGLTETTP</sequence>
<dbReference type="Proteomes" id="UP000244940">
    <property type="component" value="Unassembled WGS sequence"/>
</dbReference>
<accession>A0A2U2CCR9</accession>
<name>A0A2U2CCR9_9RHOB</name>
<protein>
    <submittedName>
        <fullName evidence="2">3-oxoacyl-ACP reductase</fullName>
    </submittedName>
</protein>